<name>A0A9Q9B2U0_9PEZI</name>
<evidence type="ECO:0000313" key="3">
    <source>
        <dbReference type="Proteomes" id="UP001056384"/>
    </source>
</evidence>
<keyword evidence="3" id="KW-1185">Reference proteome</keyword>
<accession>A0A9Q9B2U0</accession>
<dbReference type="Proteomes" id="UP001056384">
    <property type="component" value="Chromosome 10"/>
</dbReference>
<gene>
    <name evidence="2" type="ORF">Slin15195_G112270</name>
</gene>
<sequence>MNLLQSDVANNIPLSCHVCPRRPDFSDVSHLLTHIQSKGHLSAYYKIKVRASSDQDAQDTVDAYDEWYAEYGLEELMRERMSQKDKKKAAGGTTSRRSINGTNSSRSTPGPRSSRRPARELREQSLLDPQLGLRGPAASSRSATPLSYYDPSNFRRSLGPMQQHWGNGPYLSNSPSTIKQESVSSFEDNDEDDVYEPMPRRTSRRRANNSISAFSQLDDASELGDDLTPDNTRLKGIIWPGMAIFDSATPDMKRRRNQKKDACVLRALQATSEIVEPTECVYDTSGSLQTEREITGLPASEDELIAGESEPERDEQEKKRPRRKARQPLIKKEPNTGRVTRGKITAPLYTRTSRTPYFDGVNDDDDDLTYRTRPKKRTGLSIHRDNTGPEITFNQPASMQYLTSGYNPLRSNGPSNSMQRQQMFENPLIPRSHHRQPSWGQSHIPFRPAATGPQQSYSTFGAMFGQQPTANNASTNHTFATFAQTFGPAQVTMSHSPNPLFQSATATDMWDMFNSITDPVDSVMGDADLGFSIGGDGTTGNPLFLSDAKPVVDDEEGTISATSEH</sequence>
<dbReference type="AlphaFoldDB" id="A0A9Q9B2U0"/>
<protein>
    <submittedName>
        <fullName evidence="2">Uncharacterized protein</fullName>
    </submittedName>
</protein>
<feature type="compositionally biased region" description="Polar residues" evidence="1">
    <location>
        <begin position="170"/>
        <end position="186"/>
    </location>
</feature>
<evidence type="ECO:0000256" key="1">
    <source>
        <dbReference type="SAM" id="MobiDB-lite"/>
    </source>
</evidence>
<feature type="region of interest" description="Disordered" evidence="1">
    <location>
        <begin position="284"/>
        <end position="356"/>
    </location>
</feature>
<proteinExistence type="predicted"/>
<feature type="region of interest" description="Disordered" evidence="1">
    <location>
        <begin position="80"/>
        <end position="209"/>
    </location>
</feature>
<evidence type="ECO:0000313" key="2">
    <source>
        <dbReference type="EMBL" id="USW57908.1"/>
    </source>
</evidence>
<feature type="compositionally biased region" description="Polar residues" evidence="1">
    <location>
        <begin position="92"/>
        <end position="103"/>
    </location>
</feature>
<dbReference type="EMBL" id="CP099427">
    <property type="protein sequence ID" value="USW57908.1"/>
    <property type="molecule type" value="Genomic_DNA"/>
</dbReference>
<reference evidence="2" key="1">
    <citation type="submission" date="2022-06" db="EMBL/GenBank/DDBJ databases">
        <title>Complete genome sequences of two strains of the flax pathogen Septoria linicola.</title>
        <authorList>
            <person name="Lapalu N."/>
            <person name="Simon A."/>
            <person name="Demenou B."/>
            <person name="Paumier D."/>
            <person name="Guillot M.-P."/>
            <person name="Gout L."/>
            <person name="Valade R."/>
        </authorList>
    </citation>
    <scope>NUCLEOTIDE SEQUENCE</scope>
    <source>
        <strain evidence="2">SE15195</strain>
    </source>
</reference>
<organism evidence="2 3">
    <name type="scientific">Septoria linicola</name>
    <dbReference type="NCBI Taxonomy" id="215465"/>
    <lineage>
        <taxon>Eukaryota</taxon>
        <taxon>Fungi</taxon>
        <taxon>Dikarya</taxon>
        <taxon>Ascomycota</taxon>
        <taxon>Pezizomycotina</taxon>
        <taxon>Dothideomycetes</taxon>
        <taxon>Dothideomycetidae</taxon>
        <taxon>Mycosphaerellales</taxon>
        <taxon>Mycosphaerellaceae</taxon>
        <taxon>Septoria</taxon>
    </lineage>
</organism>
<feature type="compositionally biased region" description="Acidic residues" evidence="1">
    <location>
        <begin position="300"/>
        <end position="314"/>
    </location>
</feature>